<keyword evidence="2" id="KW-0812">Transmembrane</keyword>
<sequence>MSRISHQGLTDRPSGALPSREKLRRGVCMTNPVSARPTIPDWYPDPRSEAPLRYWDGESWTTHVAPLDLGRQLAEAKTHRPWYKKKRILGPVGVVAVVAVFAVLGQIPADSSTSSAPLSVVHSG</sequence>
<keyword evidence="5" id="KW-1185">Reference proteome</keyword>
<proteinExistence type="predicted"/>
<dbReference type="Proteomes" id="UP000316988">
    <property type="component" value="Unassembled WGS sequence"/>
</dbReference>
<evidence type="ECO:0000313" key="5">
    <source>
        <dbReference type="Proteomes" id="UP000316988"/>
    </source>
</evidence>
<evidence type="ECO:0000259" key="3">
    <source>
        <dbReference type="Pfam" id="PF10708"/>
    </source>
</evidence>
<comment type="caution">
    <text evidence="4">The sequence shown here is derived from an EMBL/GenBank/DDBJ whole genome shotgun (WGS) entry which is preliminary data.</text>
</comment>
<gene>
    <name evidence="4" type="ORF">FNM00_09495</name>
</gene>
<dbReference type="AlphaFoldDB" id="A0A554S9W6"/>
<feature type="transmembrane region" description="Helical" evidence="2">
    <location>
        <begin position="88"/>
        <end position="109"/>
    </location>
</feature>
<keyword evidence="2" id="KW-0472">Membrane</keyword>
<feature type="region of interest" description="Disordered" evidence="1">
    <location>
        <begin position="1"/>
        <end position="25"/>
    </location>
</feature>
<dbReference type="EMBL" id="VLNT01000006">
    <property type="protein sequence ID" value="TSD63147.1"/>
    <property type="molecule type" value="Genomic_DNA"/>
</dbReference>
<keyword evidence="2" id="KW-1133">Transmembrane helix</keyword>
<feature type="domain" description="DUF2510" evidence="3">
    <location>
        <begin position="42"/>
        <end position="67"/>
    </location>
</feature>
<accession>A0A554S9W6</accession>
<organism evidence="4 5">
    <name type="scientific">Aeromicrobium piscarium</name>
    <dbReference type="NCBI Taxonomy" id="2590901"/>
    <lineage>
        <taxon>Bacteria</taxon>
        <taxon>Bacillati</taxon>
        <taxon>Actinomycetota</taxon>
        <taxon>Actinomycetes</taxon>
        <taxon>Propionibacteriales</taxon>
        <taxon>Nocardioidaceae</taxon>
        <taxon>Aeromicrobium</taxon>
    </lineage>
</organism>
<dbReference type="Pfam" id="PF10708">
    <property type="entry name" value="DUF2510"/>
    <property type="match status" value="1"/>
</dbReference>
<protein>
    <submittedName>
        <fullName evidence="4">DUF2510 domain-containing protein</fullName>
    </submittedName>
</protein>
<dbReference type="InterPro" id="IPR018929">
    <property type="entry name" value="DUF2510"/>
</dbReference>
<reference evidence="4 5" key="1">
    <citation type="submission" date="2019-07" db="EMBL/GenBank/DDBJ databases">
        <authorList>
            <person name="Zhao L.H."/>
        </authorList>
    </citation>
    <scope>NUCLEOTIDE SEQUENCE [LARGE SCALE GENOMIC DNA]</scope>
    <source>
        <strain evidence="4 5">Co35</strain>
    </source>
</reference>
<evidence type="ECO:0000256" key="2">
    <source>
        <dbReference type="SAM" id="Phobius"/>
    </source>
</evidence>
<name>A0A554S9W6_9ACTN</name>
<dbReference type="OrthoDB" id="4174975at2"/>
<evidence type="ECO:0000313" key="4">
    <source>
        <dbReference type="EMBL" id="TSD63147.1"/>
    </source>
</evidence>
<evidence type="ECO:0000256" key="1">
    <source>
        <dbReference type="SAM" id="MobiDB-lite"/>
    </source>
</evidence>